<dbReference type="GO" id="GO:0000156">
    <property type="term" value="F:phosphorelay response regulator activity"/>
    <property type="evidence" value="ECO:0007669"/>
    <property type="project" value="TreeGrafter"/>
</dbReference>
<keyword evidence="6" id="KW-0067">ATP-binding</keyword>
<dbReference type="EMBL" id="JACJIQ010000013">
    <property type="protein sequence ID" value="MBA9078461.1"/>
    <property type="molecule type" value="Genomic_DNA"/>
</dbReference>
<evidence type="ECO:0000256" key="2">
    <source>
        <dbReference type="ARBA" id="ARBA00012438"/>
    </source>
</evidence>
<name>A0A839GXM2_9BACT</name>
<proteinExistence type="predicted"/>
<dbReference type="RefSeq" id="WP_182513673.1">
    <property type="nucleotide sequence ID" value="NZ_JACJIQ010000013.1"/>
</dbReference>
<keyword evidence="8" id="KW-0812">Transmembrane</keyword>
<keyword evidence="4" id="KW-0547">Nucleotide-binding</keyword>
<protein>
    <recommendedName>
        <fullName evidence="2">histidine kinase</fullName>
        <ecNumber evidence="2">2.7.13.3</ecNumber>
    </recommendedName>
</protein>
<feature type="domain" description="Histidine kinase" evidence="9">
    <location>
        <begin position="230"/>
        <end position="452"/>
    </location>
</feature>
<dbReference type="InterPro" id="IPR036890">
    <property type="entry name" value="HATPase_C_sf"/>
</dbReference>
<dbReference type="PANTHER" id="PTHR42878:SF7">
    <property type="entry name" value="SENSOR HISTIDINE KINASE GLRK"/>
    <property type="match status" value="1"/>
</dbReference>
<dbReference type="GO" id="GO:0030295">
    <property type="term" value="F:protein kinase activator activity"/>
    <property type="evidence" value="ECO:0007669"/>
    <property type="project" value="TreeGrafter"/>
</dbReference>
<dbReference type="InterPro" id="IPR005467">
    <property type="entry name" value="His_kinase_dom"/>
</dbReference>
<organism evidence="10 11">
    <name type="scientific">Rufibacter quisquiliarum</name>
    <dbReference type="NCBI Taxonomy" id="1549639"/>
    <lineage>
        <taxon>Bacteria</taxon>
        <taxon>Pseudomonadati</taxon>
        <taxon>Bacteroidota</taxon>
        <taxon>Cytophagia</taxon>
        <taxon>Cytophagales</taxon>
        <taxon>Hymenobacteraceae</taxon>
        <taxon>Rufibacter</taxon>
    </lineage>
</organism>
<keyword evidence="8" id="KW-1133">Transmembrane helix</keyword>
<dbReference type="SMART" id="SM00387">
    <property type="entry name" value="HATPase_c"/>
    <property type="match status" value="1"/>
</dbReference>
<dbReference type="InterPro" id="IPR003594">
    <property type="entry name" value="HATPase_dom"/>
</dbReference>
<keyword evidence="11" id="KW-1185">Reference proteome</keyword>
<keyword evidence="5 10" id="KW-0418">Kinase</keyword>
<evidence type="ECO:0000256" key="5">
    <source>
        <dbReference type="ARBA" id="ARBA00022777"/>
    </source>
</evidence>
<keyword evidence="7" id="KW-0902">Two-component regulatory system</keyword>
<dbReference type="Pfam" id="PF02518">
    <property type="entry name" value="HATPase_c"/>
    <property type="match status" value="1"/>
</dbReference>
<keyword evidence="8" id="KW-0472">Membrane</keyword>
<dbReference type="Gene3D" id="3.30.565.10">
    <property type="entry name" value="Histidine kinase-like ATPase, C-terminal domain"/>
    <property type="match status" value="1"/>
</dbReference>
<dbReference type="EC" id="2.7.13.3" evidence="2"/>
<dbReference type="AlphaFoldDB" id="A0A839GXM2"/>
<comment type="caution">
    <text evidence="10">The sequence shown here is derived from an EMBL/GenBank/DDBJ whole genome shotgun (WGS) entry which is preliminary data.</text>
</comment>
<evidence type="ECO:0000256" key="1">
    <source>
        <dbReference type="ARBA" id="ARBA00000085"/>
    </source>
</evidence>
<feature type="transmembrane region" description="Helical" evidence="8">
    <location>
        <begin position="12"/>
        <end position="29"/>
    </location>
</feature>
<gene>
    <name evidence="10" type="ORF">FHS90_003189</name>
</gene>
<sequence length="452" mass="51520">MVFKNFRLQVVLRVVLLVASIFLFFSIGFKATYVGTQVALGLLIAAQTIWLIFFVERTTQRLIKFLNTIKYDDFSESFSPRGEGQLFDELYERYNEVMRKFRDIRSEKEATTQYFQTVVQHIGIGILTYRKNGEVQLINNAAKRLMQIPQLLHVEHLLPQAPQLVEQLLHLPAGQSAVLKLKHAREQVPVSVFVVDLKLRGEDFRLASIQNIQRELEEKEMEAWQNLIRVLTHEIMNSVTPISSLAGSVALDIQDVLEAQPSQTIVLQREETEDMGLALQTIEKRSQGLVRFVNDFRSLARVPTPKKQLFSLQEMFRQLQLLFQEEMAHEQITYVLVCTPASLQVAADRELVEQVLINLIRNAIHALADQPQKKLEVEAFMDSDSRVVIQVTDNGSGISEEAQEQIFLPFYTTKRTGSGIGLSLSKQIMRLHKGSLTVSSELGTGTTFTLRF</sequence>
<feature type="transmembrane region" description="Helical" evidence="8">
    <location>
        <begin position="35"/>
        <end position="55"/>
    </location>
</feature>
<accession>A0A839GXM2</accession>
<dbReference type="PRINTS" id="PR00344">
    <property type="entry name" value="BCTRLSENSOR"/>
</dbReference>
<evidence type="ECO:0000313" key="11">
    <source>
        <dbReference type="Proteomes" id="UP000563094"/>
    </source>
</evidence>
<dbReference type="GO" id="GO:0005524">
    <property type="term" value="F:ATP binding"/>
    <property type="evidence" value="ECO:0007669"/>
    <property type="project" value="UniProtKB-KW"/>
</dbReference>
<evidence type="ECO:0000259" key="9">
    <source>
        <dbReference type="PROSITE" id="PS50109"/>
    </source>
</evidence>
<reference evidence="10 11" key="1">
    <citation type="submission" date="2020-08" db="EMBL/GenBank/DDBJ databases">
        <title>Genomic Encyclopedia of Type Strains, Phase IV (KMG-IV): sequencing the most valuable type-strain genomes for metagenomic binning, comparative biology and taxonomic classification.</title>
        <authorList>
            <person name="Goeker M."/>
        </authorList>
    </citation>
    <scope>NUCLEOTIDE SEQUENCE [LARGE SCALE GENOMIC DNA]</scope>
    <source>
        <strain evidence="10 11">DSM 29854</strain>
    </source>
</reference>
<dbReference type="CDD" id="cd00075">
    <property type="entry name" value="HATPase"/>
    <property type="match status" value="1"/>
</dbReference>
<evidence type="ECO:0000313" key="10">
    <source>
        <dbReference type="EMBL" id="MBA9078461.1"/>
    </source>
</evidence>
<keyword evidence="3" id="KW-0808">Transferase</keyword>
<dbReference type="PROSITE" id="PS50109">
    <property type="entry name" value="HIS_KIN"/>
    <property type="match status" value="1"/>
</dbReference>
<dbReference type="SUPFAM" id="SSF55874">
    <property type="entry name" value="ATPase domain of HSP90 chaperone/DNA topoisomerase II/histidine kinase"/>
    <property type="match status" value="1"/>
</dbReference>
<dbReference type="GO" id="GO:0004673">
    <property type="term" value="F:protein histidine kinase activity"/>
    <property type="evidence" value="ECO:0007669"/>
    <property type="project" value="UniProtKB-EC"/>
</dbReference>
<dbReference type="GO" id="GO:0007234">
    <property type="term" value="P:osmosensory signaling via phosphorelay pathway"/>
    <property type="evidence" value="ECO:0007669"/>
    <property type="project" value="TreeGrafter"/>
</dbReference>
<dbReference type="Proteomes" id="UP000563094">
    <property type="component" value="Unassembled WGS sequence"/>
</dbReference>
<dbReference type="InterPro" id="IPR004358">
    <property type="entry name" value="Sig_transdc_His_kin-like_C"/>
</dbReference>
<evidence type="ECO:0000256" key="7">
    <source>
        <dbReference type="ARBA" id="ARBA00023012"/>
    </source>
</evidence>
<dbReference type="PANTHER" id="PTHR42878">
    <property type="entry name" value="TWO-COMPONENT HISTIDINE KINASE"/>
    <property type="match status" value="1"/>
</dbReference>
<dbReference type="InterPro" id="IPR050351">
    <property type="entry name" value="BphY/WalK/GraS-like"/>
</dbReference>
<evidence type="ECO:0000256" key="8">
    <source>
        <dbReference type="SAM" id="Phobius"/>
    </source>
</evidence>
<evidence type="ECO:0000256" key="6">
    <source>
        <dbReference type="ARBA" id="ARBA00022840"/>
    </source>
</evidence>
<evidence type="ECO:0000256" key="3">
    <source>
        <dbReference type="ARBA" id="ARBA00022679"/>
    </source>
</evidence>
<comment type="catalytic activity">
    <reaction evidence="1">
        <text>ATP + protein L-histidine = ADP + protein N-phospho-L-histidine.</text>
        <dbReference type="EC" id="2.7.13.3"/>
    </reaction>
</comment>
<evidence type="ECO:0000256" key="4">
    <source>
        <dbReference type="ARBA" id="ARBA00022741"/>
    </source>
</evidence>